<reference evidence="2 3" key="1">
    <citation type="submission" date="2019-03" db="EMBL/GenBank/DDBJ databases">
        <title>Genomic Encyclopedia of Type Strains, Phase IV (KMG-IV): sequencing the most valuable type-strain genomes for metagenomic binning, comparative biology and taxonomic classification.</title>
        <authorList>
            <person name="Goeker M."/>
        </authorList>
    </citation>
    <scope>NUCLEOTIDE SEQUENCE [LARGE SCALE GENOMIC DNA]</scope>
    <source>
        <strain evidence="2 3">DSM 203</strain>
    </source>
</reference>
<sequence length="199" mass="20812">MSNDNVTSISPLTAILVLAAAVGPLAALSIGSKVADEETLERARAGLENATPTDRFAHYDSLRSPSYASNKSITDITEGSGVFTKLQAAIEAAGAEAMFSEGGPYTVFAPSNEAFSRIPPDQLEALLSDKERLNQVIAAHVVPGRLSPTELMQLESAPTLSGERVAISVPGMIKVGEATVSQSIAARNGVVHVIDRVLL</sequence>
<proteinExistence type="predicted"/>
<feature type="domain" description="FAS1" evidence="1">
    <location>
        <begin position="70"/>
        <end position="198"/>
    </location>
</feature>
<name>A0A4R4ACJ3_MARGR</name>
<evidence type="ECO:0000259" key="1">
    <source>
        <dbReference type="PROSITE" id="PS50213"/>
    </source>
</evidence>
<dbReference type="FunFam" id="2.30.180.10:FF:000032">
    <property type="entry name" value="Fasciclin domain-containing protein, putative"/>
    <property type="match status" value="1"/>
</dbReference>
<dbReference type="Pfam" id="PF02469">
    <property type="entry name" value="Fasciclin"/>
    <property type="match status" value="1"/>
</dbReference>
<dbReference type="PROSITE" id="PS50213">
    <property type="entry name" value="FAS1"/>
    <property type="match status" value="1"/>
</dbReference>
<accession>A0A4R4ACJ3</accession>
<evidence type="ECO:0000313" key="3">
    <source>
        <dbReference type="Proteomes" id="UP000295247"/>
    </source>
</evidence>
<protein>
    <submittedName>
        <fullName evidence="2">Putative surface protein with fasciclin (FAS1) repeats</fullName>
    </submittedName>
</protein>
<dbReference type="PANTHER" id="PTHR10900">
    <property type="entry name" value="PERIOSTIN-RELATED"/>
    <property type="match status" value="1"/>
</dbReference>
<dbReference type="InterPro" id="IPR050904">
    <property type="entry name" value="Adhesion/Biosynth-related"/>
</dbReference>
<dbReference type="Proteomes" id="UP000295247">
    <property type="component" value="Unassembled WGS sequence"/>
</dbReference>
<dbReference type="Gene3D" id="2.30.180.10">
    <property type="entry name" value="FAS1 domain"/>
    <property type="match status" value="1"/>
</dbReference>
<dbReference type="InterPro" id="IPR036378">
    <property type="entry name" value="FAS1_dom_sf"/>
</dbReference>
<dbReference type="InterPro" id="IPR000782">
    <property type="entry name" value="FAS1_domain"/>
</dbReference>
<dbReference type="SMART" id="SM00554">
    <property type="entry name" value="FAS1"/>
    <property type="match status" value="1"/>
</dbReference>
<evidence type="ECO:0000313" key="2">
    <source>
        <dbReference type="EMBL" id="TCW36359.1"/>
    </source>
</evidence>
<dbReference type="PANTHER" id="PTHR10900:SF77">
    <property type="entry name" value="FI19380P1"/>
    <property type="match status" value="1"/>
</dbReference>
<comment type="caution">
    <text evidence="2">The sequence shown here is derived from an EMBL/GenBank/DDBJ whole genome shotgun (WGS) entry which is preliminary data.</text>
</comment>
<organism evidence="2 3">
    <name type="scientific">Marichromatium gracile</name>
    <name type="common">Chromatium gracile</name>
    <dbReference type="NCBI Taxonomy" id="1048"/>
    <lineage>
        <taxon>Bacteria</taxon>
        <taxon>Pseudomonadati</taxon>
        <taxon>Pseudomonadota</taxon>
        <taxon>Gammaproteobacteria</taxon>
        <taxon>Chromatiales</taxon>
        <taxon>Chromatiaceae</taxon>
        <taxon>Marichromatium</taxon>
    </lineage>
</organism>
<dbReference type="SUPFAM" id="SSF82153">
    <property type="entry name" value="FAS1 domain"/>
    <property type="match status" value="1"/>
</dbReference>
<dbReference type="EMBL" id="SMDC01000004">
    <property type="protein sequence ID" value="TCW36359.1"/>
    <property type="molecule type" value="Genomic_DNA"/>
</dbReference>
<dbReference type="GO" id="GO:0005615">
    <property type="term" value="C:extracellular space"/>
    <property type="evidence" value="ECO:0007669"/>
    <property type="project" value="TreeGrafter"/>
</dbReference>
<dbReference type="RefSeq" id="WP_132229383.1">
    <property type="nucleotide sequence ID" value="NZ_NRRH01000045.1"/>
</dbReference>
<dbReference type="AlphaFoldDB" id="A0A4R4ACJ3"/>
<gene>
    <name evidence="2" type="ORF">EDC29_104147</name>
</gene>